<organism evidence="2 3">
    <name type="scientific">Mollisia scopiformis</name>
    <name type="common">Conifer needle endophyte fungus</name>
    <name type="synonym">Phialocephala scopiformis</name>
    <dbReference type="NCBI Taxonomy" id="149040"/>
    <lineage>
        <taxon>Eukaryota</taxon>
        <taxon>Fungi</taxon>
        <taxon>Dikarya</taxon>
        <taxon>Ascomycota</taxon>
        <taxon>Pezizomycotina</taxon>
        <taxon>Leotiomycetes</taxon>
        <taxon>Helotiales</taxon>
        <taxon>Mollisiaceae</taxon>
        <taxon>Mollisia</taxon>
    </lineage>
</organism>
<feature type="signal peptide" evidence="1">
    <location>
        <begin position="1"/>
        <end position="18"/>
    </location>
</feature>
<dbReference type="RefSeq" id="XP_018069199.1">
    <property type="nucleotide sequence ID" value="XM_018215291.1"/>
</dbReference>
<keyword evidence="1" id="KW-0732">Signal</keyword>
<protein>
    <submittedName>
        <fullName evidence="2">Uncharacterized protein</fullName>
    </submittedName>
</protein>
<evidence type="ECO:0000313" key="3">
    <source>
        <dbReference type="Proteomes" id="UP000070700"/>
    </source>
</evidence>
<reference evidence="2 3" key="1">
    <citation type="submission" date="2015-10" db="EMBL/GenBank/DDBJ databases">
        <title>Full genome of DAOMC 229536 Phialocephala scopiformis, a fungal endophyte of spruce producing the potent anti-insectan compound rugulosin.</title>
        <authorList>
            <consortium name="DOE Joint Genome Institute"/>
            <person name="Walker A.K."/>
            <person name="Frasz S.L."/>
            <person name="Seifert K.A."/>
            <person name="Miller J.D."/>
            <person name="Mondo S.J."/>
            <person name="Labutti K."/>
            <person name="Lipzen A."/>
            <person name="Dockter R."/>
            <person name="Kennedy M."/>
            <person name="Grigoriev I.V."/>
            <person name="Spatafora J.W."/>
        </authorList>
    </citation>
    <scope>NUCLEOTIDE SEQUENCE [LARGE SCALE GENOMIC DNA]</scope>
    <source>
        <strain evidence="2 3">CBS 120377</strain>
    </source>
</reference>
<dbReference type="KEGG" id="psco:LY89DRAFT_686477"/>
<feature type="chain" id="PRO_5008267819" evidence="1">
    <location>
        <begin position="19"/>
        <end position="297"/>
    </location>
</feature>
<evidence type="ECO:0000313" key="2">
    <source>
        <dbReference type="EMBL" id="KUJ14844.1"/>
    </source>
</evidence>
<proteinExistence type="predicted"/>
<dbReference type="Proteomes" id="UP000070700">
    <property type="component" value="Unassembled WGS sequence"/>
</dbReference>
<dbReference type="AlphaFoldDB" id="A0A194X462"/>
<gene>
    <name evidence="2" type="ORF">LY89DRAFT_686477</name>
</gene>
<accession>A0A194X462</accession>
<dbReference type="EMBL" id="KQ947419">
    <property type="protein sequence ID" value="KUJ14844.1"/>
    <property type="molecule type" value="Genomic_DNA"/>
</dbReference>
<dbReference type="InParanoid" id="A0A194X462"/>
<dbReference type="GeneID" id="28825017"/>
<dbReference type="OrthoDB" id="10010954at2759"/>
<keyword evidence="3" id="KW-1185">Reference proteome</keyword>
<sequence>MQVLRFLSLFLGISSVAARISKRNATTPNLNVQKLWDLQTNLLDNFLYPNSTVQAKEINSTLLASDIQGRVDITRTFDGAELNTEYLFGLFSNLAANANSFSLLGLPLSYEIIHFTANEYITAANTRFMFNFTSLGIMLPVEIDGWFTWNEAGQVTQYDVTFKYWEWLLDTVVTAAAQLLNTTTAAATQTALTEGLAQSICATSTQYCNGTNLQYANSTQCYEYLTEEVRFGEAYELGRNTLLCRMVHQNMVPFRPEVHCPHIGPTGGGYCTDDTTYVGTVENNYFNLPFMPSDLIS</sequence>
<name>A0A194X462_MOLSC</name>
<evidence type="ECO:0000256" key="1">
    <source>
        <dbReference type="SAM" id="SignalP"/>
    </source>
</evidence>